<sequence>MKNKSEVAEVFLKFKVMVENQSDCKLKMVRSDNRAKYTSEKGVKKQAGQKIAARNFTGYSSIKKCYRIYNPFSKKMIISRDVKFDKWRN</sequence>
<name>A0A5B6U652_9ROSI</name>
<feature type="domain" description="Retroviral polymerase SH3-like" evidence="1">
    <location>
        <begin position="56"/>
        <end position="86"/>
    </location>
</feature>
<organism evidence="2 3">
    <name type="scientific">Gossypium australe</name>
    <dbReference type="NCBI Taxonomy" id="47621"/>
    <lineage>
        <taxon>Eukaryota</taxon>
        <taxon>Viridiplantae</taxon>
        <taxon>Streptophyta</taxon>
        <taxon>Embryophyta</taxon>
        <taxon>Tracheophyta</taxon>
        <taxon>Spermatophyta</taxon>
        <taxon>Magnoliopsida</taxon>
        <taxon>eudicotyledons</taxon>
        <taxon>Gunneridae</taxon>
        <taxon>Pentapetalae</taxon>
        <taxon>rosids</taxon>
        <taxon>malvids</taxon>
        <taxon>Malvales</taxon>
        <taxon>Malvaceae</taxon>
        <taxon>Malvoideae</taxon>
        <taxon>Gossypium</taxon>
    </lineage>
</organism>
<proteinExistence type="predicted"/>
<protein>
    <submittedName>
        <fullName evidence="2">Integrase, catalytic core</fullName>
    </submittedName>
</protein>
<dbReference type="EMBL" id="SMMG02000013">
    <property type="protein sequence ID" value="KAA3453370.1"/>
    <property type="molecule type" value="Genomic_DNA"/>
</dbReference>
<dbReference type="Pfam" id="PF25597">
    <property type="entry name" value="SH3_retrovirus"/>
    <property type="match status" value="1"/>
</dbReference>
<dbReference type="AlphaFoldDB" id="A0A5B6U652"/>
<keyword evidence="3" id="KW-1185">Reference proteome</keyword>
<gene>
    <name evidence="2" type="ORF">EPI10_009415</name>
</gene>
<dbReference type="OrthoDB" id="1727805at2759"/>
<comment type="caution">
    <text evidence="2">The sequence shown here is derived from an EMBL/GenBank/DDBJ whole genome shotgun (WGS) entry which is preliminary data.</text>
</comment>
<accession>A0A5B6U652</accession>
<dbReference type="InterPro" id="IPR057670">
    <property type="entry name" value="SH3_retrovirus"/>
</dbReference>
<dbReference type="Proteomes" id="UP000325315">
    <property type="component" value="Unassembled WGS sequence"/>
</dbReference>
<evidence type="ECO:0000313" key="2">
    <source>
        <dbReference type="EMBL" id="KAA3453370.1"/>
    </source>
</evidence>
<evidence type="ECO:0000313" key="3">
    <source>
        <dbReference type="Proteomes" id="UP000325315"/>
    </source>
</evidence>
<evidence type="ECO:0000259" key="1">
    <source>
        <dbReference type="Pfam" id="PF25597"/>
    </source>
</evidence>
<reference evidence="3" key="1">
    <citation type="journal article" date="2019" name="Plant Biotechnol. J.">
        <title>Genome sequencing of the Australian wild diploid species Gossypium australe highlights disease resistance and delayed gland morphogenesis.</title>
        <authorList>
            <person name="Cai Y."/>
            <person name="Cai X."/>
            <person name="Wang Q."/>
            <person name="Wang P."/>
            <person name="Zhang Y."/>
            <person name="Cai C."/>
            <person name="Xu Y."/>
            <person name="Wang K."/>
            <person name="Zhou Z."/>
            <person name="Wang C."/>
            <person name="Geng S."/>
            <person name="Li B."/>
            <person name="Dong Q."/>
            <person name="Hou Y."/>
            <person name="Wang H."/>
            <person name="Ai P."/>
            <person name="Liu Z."/>
            <person name="Yi F."/>
            <person name="Sun M."/>
            <person name="An G."/>
            <person name="Cheng J."/>
            <person name="Zhang Y."/>
            <person name="Shi Q."/>
            <person name="Xie Y."/>
            <person name="Shi X."/>
            <person name="Chang Y."/>
            <person name="Huang F."/>
            <person name="Chen Y."/>
            <person name="Hong S."/>
            <person name="Mi L."/>
            <person name="Sun Q."/>
            <person name="Zhang L."/>
            <person name="Zhou B."/>
            <person name="Peng R."/>
            <person name="Zhang X."/>
            <person name="Liu F."/>
        </authorList>
    </citation>
    <scope>NUCLEOTIDE SEQUENCE [LARGE SCALE GENOMIC DNA]</scope>
    <source>
        <strain evidence="3">cv. PA1801</strain>
    </source>
</reference>